<keyword evidence="1" id="KW-0539">Nucleus</keyword>
<feature type="region of interest" description="Disordered" evidence="2">
    <location>
        <begin position="180"/>
        <end position="230"/>
    </location>
</feature>
<name>A0A2J7QA49_9NEOP</name>
<evidence type="ECO:0000256" key="1">
    <source>
        <dbReference type="PROSITE-ProRule" id="PRU00371"/>
    </source>
</evidence>
<accession>A0A2J7QA49</accession>
<comment type="subcellular location">
    <subcellularLocation>
        <location evidence="1">Nucleus</location>
    </subcellularLocation>
</comment>
<protein>
    <recommendedName>
        <fullName evidence="3">BESS domain-containing protein</fullName>
    </recommendedName>
</protein>
<dbReference type="Proteomes" id="UP000235965">
    <property type="component" value="Unassembled WGS sequence"/>
</dbReference>
<evidence type="ECO:0000313" key="5">
    <source>
        <dbReference type="Proteomes" id="UP000235965"/>
    </source>
</evidence>
<dbReference type="FunCoup" id="A0A2J7QA49">
    <property type="interactions" value="168"/>
</dbReference>
<dbReference type="EMBL" id="NEVH01016336">
    <property type="protein sequence ID" value="PNF25454.1"/>
    <property type="molecule type" value="Genomic_DNA"/>
</dbReference>
<comment type="caution">
    <text evidence="4">The sequence shown here is derived from an EMBL/GenBank/DDBJ whole genome shotgun (WGS) entry which is preliminary data.</text>
</comment>
<dbReference type="Pfam" id="PF02944">
    <property type="entry name" value="BESS"/>
    <property type="match status" value="1"/>
</dbReference>
<dbReference type="GO" id="GO:0005634">
    <property type="term" value="C:nucleus"/>
    <property type="evidence" value="ECO:0007669"/>
    <property type="project" value="UniProtKB-SubCell"/>
</dbReference>
<evidence type="ECO:0000313" key="4">
    <source>
        <dbReference type="EMBL" id="PNF25454.1"/>
    </source>
</evidence>
<dbReference type="InterPro" id="IPR004210">
    <property type="entry name" value="BESS_motif"/>
</dbReference>
<dbReference type="OrthoDB" id="7470341at2759"/>
<sequence>MKAKGKAKVLKSGSPPCKPIKYVYYEQIHFLDKVQQRSTISNFETQAVEDENISEVFDDNREINEDNDIHDDASVAQDAARREFSESVKITEKKKQKLDDLGENLLALLKSSKETEEDSDRSFLLSLLPHVRGFDEEQKLIFQSGVLQMIMKIKQDYAPTTPIASHASYLQYHSYNPGPSQVIYNHPQQSSPSVSDPGPSQMIYNHPQQSSPSVSDPGPSQTNYINSHSQSVSTCQEKFATSWESGSTV</sequence>
<evidence type="ECO:0000259" key="3">
    <source>
        <dbReference type="PROSITE" id="PS51031"/>
    </source>
</evidence>
<dbReference type="PROSITE" id="PS51031">
    <property type="entry name" value="BESS"/>
    <property type="match status" value="1"/>
</dbReference>
<dbReference type="GO" id="GO:0003677">
    <property type="term" value="F:DNA binding"/>
    <property type="evidence" value="ECO:0007669"/>
    <property type="project" value="InterPro"/>
</dbReference>
<proteinExistence type="predicted"/>
<dbReference type="InParanoid" id="A0A2J7QA49"/>
<gene>
    <name evidence="4" type="ORF">B7P43_G08154</name>
</gene>
<feature type="domain" description="BESS" evidence="3">
    <location>
        <begin position="117"/>
        <end position="156"/>
    </location>
</feature>
<keyword evidence="5" id="KW-1185">Reference proteome</keyword>
<dbReference type="AlphaFoldDB" id="A0A2J7QA49"/>
<feature type="compositionally biased region" description="Polar residues" evidence="2">
    <location>
        <begin position="202"/>
        <end position="230"/>
    </location>
</feature>
<reference evidence="4 5" key="1">
    <citation type="submission" date="2017-12" db="EMBL/GenBank/DDBJ databases">
        <title>Hemimetabolous genomes reveal molecular basis of termite eusociality.</title>
        <authorList>
            <person name="Harrison M.C."/>
            <person name="Jongepier E."/>
            <person name="Robertson H.M."/>
            <person name="Arning N."/>
            <person name="Bitard-Feildel T."/>
            <person name="Chao H."/>
            <person name="Childers C.P."/>
            <person name="Dinh H."/>
            <person name="Doddapaneni H."/>
            <person name="Dugan S."/>
            <person name="Gowin J."/>
            <person name="Greiner C."/>
            <person name="Han Y."/>
            <person name="Hu H."/>
            <person name="Hughes D.S.T."/>
            <person name="Huylmans A.-K."/>
            <person name="Kemena C."/>
            <person name="Kremer L.P.M."/>
            <person name="Lee S.L."/>
            <person name="Lopez-Ezquerra A."/>
            <person name="Mallet L."/>
            <person name="Monroy-Kuhn J.M."/>
            <person name="Moser A."/>
            <person name="Murali S.C."/>
            <person name="Muzny D.M."/>
            <person name="Otani S."/>
            <person name="Piulachs M.-D."/>
            <person name="Poelchau M."/>
            <person name="Qu J."/>
            <person name="Schaub F."/>
            <person name="Wada-Katsumata A."/>
            <person name="Worley K.C."/>
            <person name="Xie Q."/>
            <person name="Ylla G."/>
            <person name="Poulsen M."/>
            <person name="Gibbs R.A."/>
            <person name="Schal C."/>
            <person name="Richards S."/>
            <person name="Belles X."/>
            <person name="Korb J."/>
            <person name="Bornberg-Bauer E."/>
        </authorList>
    </citation>
    <scope>NUCLEOTIDE SEQUENCE [LARGE SCALE GENOMIC DNA]</scope>
    <source>
        <tissue evidence="4">Whole body</tissue>
    </source>
</reference>
<evidence type="ECO:0000256" key="2">
    <source>
        <dbReference type="SAM" id="MobiDB-lite"/>
    </source>
</evidence>
<dbReference type="STRING" id="105785.A0A2J7QA49"/>
<organism evidence="4 5">
    <name type="scientific">Cryptotermes secundus</name>
    <dbReference type="NCBI Taxonomy" id="105785"/>
    <lineage>
        <taxon>Eukaryota</taxon>
        <taxon>Metazoa</taxon>
        <taxon>Ecdysozoa</taxon>
        <taxon>Arthropoda</taxon>
        <taxon>Hexapoda</taxon>
        <taxon>Insecta</taxon>
        <taxon>Pterygota</taxon>
        <taxon>Neoptera</taxon>
        <taxon>Polyneoptera</taxon>
        <taxon>Dictyoptera</taxon>
        <taxon>Blattodea</taxon>
        <taxon>Blattoidea</taxon>
        <taxon>Termitoidae</taxon>
        <taxon>Kalotermitidae</taxon>
        <taxon>Cryptotermitinae</taxon>
        <taxon>Cryptotermes</taxon>
    </lineage>
</organism>
<feature type="compositionally biased region" description="Polar residues" evidence="2">
    <location>
        <begin position="180"/>
        <end position="194"/>
    </location>
</feature>